<dbReference type="AlphaFoldDB" id="A0A2P2I0X5"/>
<proteinExistence type="evidence at transcript level"/>
<keyword evidence="17" id="KW-0808">Transferase</keyword>
<evidence type="ECO:0000256" key="8">
    <source>
        <dbReference type="ARBA" id="ARBA00023004"/>
    </source>
</evidence>
<evidence type="ECO:0000256" key="6">
    <source>
        <dbReference type="ARBA" id="ARBA00022964"/>
    </source>
</evidence>
<keyword evidence="17" id="KW-0489">Methyltransferase</keyword>
<keyword evidence="6 14" id="KW-0223">Dioxygenase</keyword>
<dbReference type="Gene3D" id="2.60.120.650">
    <property type="entry name" value="Cupin"/>
    <property type="match status" value="1"/>
</dbReference>
<keyword evidence="3" id="KW-0678">Repressor</keyword>
<evidence type="ECO:0000256" key="2">
    <source>
        <dbReference type="ARBA" id="ARBA00010309"/>
    </source>
</evidence>
<evidence type="ECO:0000256" key="11">
    <source>
        <dbReference type="ARBA" id="ARBA00023242"/>
    </source>
</evidence>
<organism evidence="17">
    <name type="scientific">Hirondellea gigas</name>
    <dbReference type="NCBI Taxonomy" id="1518452"/>
    <lineage>
        <taxon>Eukaryota</taxon>
        <taxon>Metazoa</taxon>
        <taxon>Ecdysozoa</taxon>
        <taxon>Arthropoda</taxon>
        <taxon>Crustacea</taxon>
        <taxon>Multicrustacea</taxon>
        <taxon>Malacostraca</taxon>
        <taxon>Eumalacostraca</taxon>
        <taxon>Peracarida</taxon>
        <taxon>Amphipoda</taxon>
        <taxon>Amphilochidea</taxon>
        <taxon>Lysianassida</taxon>
        <taxon>Lysianassidira</taxon>
        <taxon>Lysianassoidea</taxon>
        <taxon>Lysianassidae</taxon>
        <taxon>Hirondellea</taxon>
    </lineage>
</organism>
<dbReference type="GO" id="GO:0005730">
    <property type="term" value="C:nucleolus"/>
    <property type="evidence" value="ECO:0007669"/>
    <property type="project" value="TreeGrafter"/>
</dbReference>
<accession>A0A2P2I0X5</accession>
<dbReference type="EC" id="1.14.11.27" evidence="14"/>
<keyword evidence="7 14" id="KW-0560">Oxidoreductase</keyword>
<dbReference type="PANTHER" id="PTHR13096:SF8">
    <property type="entry name" value="RIBOSOMAL OXYGENASE 1"/>
    <property type="match status" value="1"/>
</dbReference>
<keyword evidence="9 14" id="KW-0805">Transcription regulation</keyword>
<dbReference type="GO" id="GO:0032259">
    <property type="term" value="P:methylation"/>
    <property type="evidence" value="ECO:0007669"/>
    <property type="project" value="UniProtKB-KW"/>
</dbReference>
<dbReference type="InterPro" id="IPR003347">
    <property type="entry name" value="JmjC_dom"/>
</dbReference>
<dbReference type="SUPFAM" id="SSF51197">
    <property type="entry name" value="Clavaminate synthase-like"/>
    <property type="match status" value="1"/>
</dbReference>
<dbReference type="GO" id="GO:0008168">
    <property type="term" value="F:methyltransferase activity"/>
    <property type="evidence" value="ECO:0007669"/>
    <property type="project" value="UniProtKB-KW"/>
</dbReference>
<reference evidence="17" key="1">
    <citation type="journal article" date="2018" name="Biosci. Biotechnol. Biochem.">
        <title>Polysaccharide hydrolase of the hadal zone amphipods Hirondellea gigas.</title>
        <authorList>
            <person name="Kobayashi H."/>
            <person name="Nagahama T."/>
            <person name="Arai W."/>
            <person name="Sasagawa Y."/>
            <person name="Umeda M."/>
            <person name="Hayashi T."/>
            <person name="Nikaido I."/>
            <person name="Watanabe H."/>
            <person name="Oguri K."/>
            <person name="Kitazato H."/>
            <person name="Fujioka K."/>
            <person name="Kido Y."/>
            <person name="Takami H."/>
        </authorList>
    </citation>
    <scope>NUCLEOTIDE SEQUENCE</scope>
    <source>
        <tissue evidence="17">Whole body</tissue>
    </source>
</reference>
<evidence type="ECO:0000256" key="14">
    <source>
        <dbReference type="RuleBase" id="RU366061"/>
    </source>
</evidence>
<keyword evidence="5" id="KW-0156">Chromatin regulator</keyword>
<evidence type="ECO:0000256" key="12">
    <source>
        <dbReference type="ARBA" id="ARBA00025670"/>
    </source>
</evidence>
<comment type="function">
    <text evidence="12">Oxygenase that can act as both a histone lysine demethylase and a ribosomal histidine hydroxylase. Specifically demethylates 'Lys-4' (H3K4me) and 'Lys-36' (H3K36me) of histone H3, thereby playing a central role in histone code.</text>
</comment>
<comment type="catalytic activity">
    <reaction evidence="13 14">
        <text>N(6),N(6)-dimethyl-L-lysyl(36)-[histone H3] + 2 2-oxoglutarate + 2 O2 = L-lysyl(36)-[histone H3] + 2 formaldehyde + 2 succinate + 2 CO2</text>
        <dbReference type="Rhea" id="RHEA:42032"/>
        <dbReference type="Rhea" id="RHEA-COMP:9785"/>
        <dbReference type="Rhea" id="RHEA-COMP:9787"/>
        <dbReference type="ChEBI" id="CHEBI:15379"/>
        <dbReference type="ChEBI" id="CHEBI:16526"/>
        <dbReference type="ChEBI" id="CHEBI:16810"/>
        <dbReference type="ChEBI" id="CHEBI:16842"/>
        <dbReference type="ChEBI" id="CHEBI:29969"/>
        <dbReference type="ChEBI" id="CHEBI:30031"/>
        <dbReference type="ChEBI" id="CHEBI:61976"/>
        <dbReference type="EC" id="1.14.11.27"/>
    </reaction>
</comment>
<keyword evidence="11 14" id="KW-0539">Nucleus</keyword>
<dbReference type="GO" id="GO:0140680">
    <property type="term" value="F:histone H3K36me/H3K36me2 demethylase activity"/>
    <property type="evidence" value="ECO:0007669"/>
    <property type="project" value="UniProtKB-EC"/>
</dbReference>
<evidence type="ECO:0000256" key="9">
    <source>
        <dbReference type="ARBA" id="ARBA00023015"/>
    </source>
</evidence>
<dbReference type="Pfam" id="PF21233">
    <property type="entry name" value="WHD_RIOX1"/>
    <property type="match status" value="1"/>
</dbReference>
<keyword evidence="8 14" id="KW-0408">Iron</keyword>
<dbReference type="InterPro" id="IPR039994">
    <property type="entry name" value="NO66-like"/>
</dbReference>
<dbReference type="GO" id="GO:0032453">
    <property type="term" value="F:histone H3K4 demethylase activity"/>
    <property type="evidence" value="ECO:0007669"/>
    <property type="project" value="TreeGrafter"/>
</dbReference>
<comment type="cofactor">
    <cofactor evidence="14">
        <name>Fe(2+)</name>
        <dbReference type="ChEBI" id="CHEBI:29033"/>
    </cofactor>
    <text evidence="14">Binds 1 Fe(2+) ion per subunit.</text>
</comment>
<dbReference type="EMBL" id="IACF01002015">
    <property type="protein sequence ID" value="LAB67688.1"/>
    <property type="molecule type" value="mRNA"/>
</dbReference>
<keyword evidence="10 14" id="KW-0804">Transcription</keyword>
<protein>
    <recommendedName>
        <fullName evidence="14">Bifunctional lysine-specific demethylase and histidyl-hydroxylase</fullName>
        <ecNumber evidence="14">1.14.11.27</ecNumber>
    </recommendedName>
</protein>
<keyword evidence="4 14" id="KW-0479">Metal-binding</keyword>
<feature type="region of interest" description="Disordered" evidence="15">
    <location>
        <begin position="111"/>
        <end position="173"/>
    </location>
</feature>
<evidence type="ECO:0000256" key="5">
    <source>
        <dbReference type="ARBA" id="ARBA00022853"/>
    </source>
</evidence>
<evidence type="ECO:0000256" key="10">
    <source>
        <dbReference type="ARBA" id="ARBA00023163"/>
    </source>
</evidence>
<dbReference type="GO" id="GO:0005506">
    <property type="term" value="F:iron ion binding"/>
    <property type="evidence" value="ECO:0007669"/>
    <property type="project" value="UniProtKB-UniRule"/>
</dbReference>
<evidence type="ECO:0000256" key="1">
    <source>
        <dbReference type="ARBA" id="ARBA00004123"/>
    </source>
</evidence>
<feature type="domain" description="JmjC" evidence="16">
    <location>
        <begin position="372"/>
        <end position="513"/>
    </location>
</feature>
<comment type="subcellular location">
    <subcellularLocation>
        <location evidence="1 14">Nucleus</location>
    </subcellularLocation>
</comment>
<feature type="compositionally biased region" description="Low complexity" evidence="15">
    <location>
        <begin position="111"/>
        <end position="123"/>
    </location>
</feature>
<sequence length="751" mass="84601">MVKMPIKAKISNSERAVTALSFYSKQAAESKSMQKIKHRKKNNKAVETIKKLINSNPSSTSNTIKMFANHKSVSDADTTKKCSVSHGKIVPSATPELAKSDPKKYVKVTGGTTTTISKNSPTTLNSTAQNSHSSECNSSKSHKKFKKNANKSNGSFSSVGSTKSKKNIQNKNSVSKLFTKMTDKNADTAGQNEYIQELFNSASVVTKTKLKKKKMKKTYDLSLSATSLHQKVELQQKNTDNFELVTLPMKKMKRQAPGKKSSFLKLLKSLDFIEDSKQRGQHVFEYLIAPHTITEFFNSYFETNLLLIKRSDNVYFKGMFSTKVFDKILRTDYVEYTKNLDVTSYSDGVRQTHNPAGRVFPSVMWDYYSNGCSLRMLNPQTFHKPVWQLLATLQGYMGSFCGANMYLTPPATQGFAPHWDDIEAFVLQLEGKKRWRVYKPRNAAEVLPRYSSLNLSENVIGKPILDVTLEAGDLLYFPRGFIHQGEAVEDVHSLHITLSTYQKNAWIDLFEKICSPAALSQVASNSIKLREGLPLGCLEYMGKSAAALVNTNSKTKNSSSDANKLLEQRRKFKKQVVTRMVENMLTDDTIDRAMDEFARQFVRVQLPPCPSEDQISCTVLSDGERWGGNGVKGRVEIEPDTMIRLLGSLIVRVLHDGSDSSDEYRLYHSIGNSREYEGREEQFLVLDKKHLPAVHHLLHCYPSYISVEDLPLPTLEDQLTLATALWEQQLLVTEDPLNPVDDDLTTDDEHL</sequence>
<evidence type="ECO:0000256" key="4">
    <source>
        <dbReference type="ARBA" id="ARBA00022723"/>
    </source>
</evidence>
<evidence type="ECO:0000313" key="17">
    <source>
        <dbReference type="EMBL" id="LAB67688.1"/>
    </source>
</evidence>
<dbReference type="Gene3D" id="1.10.10.1500">
    <property type="entry name" value="JmjC domain-containing ribosomal oxygenase (ROX), dimer domain"/>
    <property type="match status" value="1"/>
</dbReference>
<dbReference type="Gene3D" id="3.90.930.40">
    <property type="match status" value="1"/>
</dbReference>
<dbReference type="InterPro" id="IPR049043">
    <property type="entry name" value="WHD_RIOX1"/>
</dbReference>
<evidence type="ECO:0000256" key="13">
    <source>
        <dbReference type="ARBA" id="ARBA00047915"/>
    </source>
</evidence>
<dbReference type="PROSITE" id="PS51184">
    <property type="entry name" value="JMJC"/>
    <property type="match status" value="1"/>
</dbReference>
<comment type="similarity">
    <text evidence="2">Belongs to the ROX family. NO66 subfamily.</text>
</comment>
<dbReference type="FunFam" id="2.60.120.650:FF:000013">
    <property type="entry name" value="Ribosomal oxygenase 1"/>
    <property type="match status" value="1"/>
</dbReference>
<dbReference type="PANTHER" id="PTHR13096">
    <property type="entry name" value="MINA53 MYC INDUCED NUCLEAR ANTIGEN"/>
    <property type="match status" value="1"/>
</dbReference>
<feature type="compositionally biased region" description="Basic residues" evidence="15">
    <location>
        <begin position="140"/>
        <end position="149"/>
    </location>
</feature>
<dbReference type="Pfam" id="PF08007">
    <property type="entry name" value="JmjC_2"/>
    <property type="match status" value="1"/>
</dbReference>
<evidence type="ECO:0000256" key="3">
    <source>
        <dbReference type="ARBA" id="ARBA00022491"/>
    </source>
</evidence>
<name>A0A2P2I0X5_9CRUS</name>
<evidence type="ECO:0000259" key="16">
    <source>
        <dbReference type="PROSITE" id="PS51184"/>
    </source>
</evidence>
<evidence type="ECO:0000256" key="7">
    <source>
        <dbReference type="ARBA" id="ARBA00023002"/>
    </source>
</evidence>
<feature type="compositionally biased region" description="Low complexity" evidence="15">
    <location>
        <begin position="130"/>
        <end position="139"/>
    </location>
</feature>
<evidence type="ECO:0000256" key="15">
    <source>
        <dbReference type="SAM" id="MobiDB-lite"/>
    </source>
</evidence>
<dbReference type="FunFam" id="3.90.930.40:FF:000001">
    <property type="entry name" value="ribosomal oxygenase 1 isoform X1"/>
    <property type="match status" value="1"/>
</dbReference>